<organism evidence="6 7">
    <name type="scientific">Maritalea myrionectae</name>
    <dbReference type="NCBI Taxonomy" id="454601"/>
    <lineage>
        <taxon>Bacteria</taxon>
        <taxon>Pseudomonadati</taxon>
        <taxon>Pseudomonadota</taxon>
        <taxon>Alphaproteobacteria</taxon>
        <taxon>Hyphomicrobiales</taxon>
        <taxon>Devosiaceae</taxon>
        <taxon>Maritalea</taxon>
    </lineage>
</organism>
<evidence type="ECO:0000256" key="3">
    <source>
        <dbReference type="ARBA" id="ARBA00022833"/>
    </source>
</evidence>
<dbReference type="AlphaFoldDB" id="A0A2R4MJL2"/>
<proteinExistence type="inferred from homology"/>
<dbReference type="InterPro" id="IPR006913">
    <property type="entry name" value="CENP-V/GFA"/>
</dbReference>
<evidence type="ECO:0000256" key="1">
    <source>
        <dbReference type="ARBA" id="ARBA00005495"/>
    </source>
</evidence>
<keyword evidence="4" id="KW-0456">Lyase</keyword>
<dbReference type="Pfam" id="PF04828">
    <property type="entry name" value="GFA"/>
    <property type="match status" value="1"/>
</dbReference>
<sequence length="135" mass="15452">MSDILTGRCFCGAMRYEVENSFDKMFFCSCDQCRQITGSAFASNLFTDSAKFRWTQGEEHLGRYDLPGRKLARTFCKICGSGVPKISPNGKQVMVPAGGLEGDPNVSIRRRIFQSERPHWHQQYEFYEGFDQFPV</sequence>
<dbReference type="InterPro" id="IPR011057">
    <property type="entry name" value="Mss4-like_sf"/>
</dbReference>
<dbReference type="PANTHER" id="PTHR33337:SF40">
    <property type="entry name" value="CENP-V_GFA DOMAIN-CONTAINING PROTEIN-RELATED"/>
    <property type="match status" value="1"/>
</dbReference>
<dbReference type="RefSeq" id="WP_117397108.1">
    <property type="nucleotide sequence ID" value="NZ_CP021332.1"/>
</dbReference>
<keyword evidence="3" id="KW-0862">Zinc</keyword>
<keyword evidence="6" id="KW-0614">Plasmid</keyword>
<dbReference type="GO" id="GO:0016787">
    <property type="term" value="F:hydrolase activity"/>
    <property type="evidence" value="ECO:0007669"/>
    <property type="project" value="UniProtKB-KW"/>
</dbReference>
<comment type="similarity">
    <text evidence="1">Belongs to the Gfa family.</text>
</comment>
<evidence type="ECO:0000313" key="7">
    <source>
        <dbReference type="Proteomes" id="UP000258927"/>
    </source>
</evidence>
<dbReference type="SUPFAM" id="SSF51316">
    <property type="entry name" value="Mss4-like"/>
    <property type="match status" value="1"/>
</dbReference>
<evidence type="ECO:0000313" key="6">
    <source>
        <dbReference type="EMBL" id="AVX06154.1"/>
    </source>
</evidence>
<evidence type="ECO:0000256" key="4">
    <source>
        <dbReference type="ARBA" id="ARBA00023239"/>
    </source>
</evidence>
<dbReference type="PROSITE" id="PS51891">
    <property type="entry name" value="CENP_V_GFA"/>
    <property type="match status" value="1"/>
</dbReference>
<evidence type="ECO:0000256" key="2">
    <source>
        <dbReference type="ARBA" id="ARBA00022723"/>
    </source>
</evidence>
<dbReference type="Gene3D" id="3.90.1590.10">
    <property type="entry name" value="glutathione-dependent formaldehyde- activating enzyme (gfa)"/>
    <property type="match status" value="1"/>
</dbReference>
<evidence type="ECO:0000259" key="5">
    <source>
        <dbReference type="PROSITE" id="PS51891"/>
    </source>
</evidence>
<dbReference type="GO" id="GO:0016846">
    <property type="term" value="F:carbon-sulfur lyase activity"/>
    <property type="evidence" value="ECO:0007669"/>
    <property type="project" value="InterPro"/>
</dbReference>
<keyword evidence="7" id="KW-1185">Reference proteome</keyword>
<dbReference type="GO" id="GO:0046872">
    <property type="term" value="F:metal ion binding"/>
    <property type="evidence" value="ECO:0007669"/>
    <property type="project" value="UniProtKB-KW"/>
</dbReference>
<dbReference type="EMBL" id="CP021332">
    <property type="protein sequence ID" value="AVX06154.1"/>
    <property type="molecule type" value="Genomic_DNA"/>
</dbReference>
<reference evidence="6 7" key="1">
    <citation type="submission" date="2017-05" db="EMBL/GenBank/DDBJ databases">
        <title>Genome Analysis of Maritalea myrionectae HL2708#5.</title>
        <authorList>
            <consortium name="Cotde Inc.-PKNU"/>
            <person name="Jang D."/>
            <person name="Oh H.-M."/>
        </authorList>
    </citation>
    <scope>NUCLEOTIDE SEQUENCE [LARGE SCALE GENOMIC DNA]</scope>
    <source>
        <strain evidence="6 7">HL2708#5</strain>
        <plasmid evidence="7">phl2708y3</plasmid>
    </source>
</reference>
<keyword evidence="6" id="KW-0378">Hydrolase</keyword>
<name>A0A2R4MJL2_9HYPH</name>
<dbReference type="STRING" id="1122213.GCA_000423365_03431"/>
<keyword evidence="2" id="KW-0479">Metal-binding</keyword>
<geneLocation type="plasmid" evidence="7">
    <name>phl2708y3</name>
</geneLocation>
<dbReference type="PANTHER" id="PTHR33337">
    <property type="entry name" value="GFA DOMAIN-CONTAINING PROTEIN"/>
    <property type="match status" value="1"/>
</dbReference>
<feature type="domain" description="CENP-V/GFA" evidence="5">
    <location>
        <begin position="5"/>
        <end position="125"/>
    </location>
</feature>
<dbReference type="KEGG" id="mmyr:MXMO3_03651"/>
<accession>A0A2R4MJL2</accession>
<gene>
    <name evidence="6" type="ORF">MXMO3_03651</name>
</gene>
<protein>
    <submittedName>
        <fullName evidence="6">ADP-ribosyl-[dinitrogen reductase] hydrolase</fullName>
    </submittedName>
</protein>
<dbReference type="Proteomes" id="UP000258927">
    <property type="component" value="Plasmid pHL2708Y3"/>
</dbReference>